<keyword evidence="6" id="KW-1185">Reference proteome</keyword>
<dbReference type="PANTHER" id="PTHR43280">
    <property type="entry name" value="ARAC-FAMILY TRANSCRIPTIONAL REGULATOR"/>
    <property type="match status" value="1"/>
</dbReference>
<evidence type="ECO:0000256" key="1">
    <source>
        <dbReference type="ARBA" id="ARBA00023015"/>
    </source>
</evidence>
<evidence type="ECO:0000313" key="5">
    <source>
        <dbReference type="EMBL" id="MBP1889385.1"/>
    </source>
</evidence>
<proteinExistence type="predicted"/>
<sequence>MIFINSLINDFYSCCYLPICVLDENLNTLCKCGYTSELEDILKEIDILKKLKNLNFDSLKNANDITFLDYPKEIKFVVTPYFKHNDKSICFLLGPFTFKESSCKCKISTKNLTCIKYIYELLNLIFKETVKVTTTKNYSPYVRRALSYINENYQNPITIDSICNKFNINKSYFCNIFKKETNYTFTNYLNYFRIEKSKELLSNTDLSILDIALMVGYTNQSYYSTMFKKFTTITPVYYRNRSLHIV</sequence>
<protein>
    <submittedName>
        <fullName evidence="5">YesN/AraC family two-component response regulator</fullName>
    </submittedName>
</protein>
<keyword evidence="2" id="KW-0238">DNA-binding</keyword>
<dbReference type="RefSeq" id="WP_209796086.1">
    <property type="nucleotide sequence ID" value="NZ_JAGGJZ010000002.1"/>
</dbReference>
<organism evidence="5 6">
    <name type="scientific">Clostridium moniliforme</name>
    <dbReference type="NCBI Taxonomy" id="39489"/>
    <lineage>
        <taxon>Bacteria</taxon>
        <taxon>Bacillati</taxon>
        <taxon>Bacillota</taxon>
        <taxon>Clostridia</taxon>
        <taxon>Eubacteriales</taxon>
        <taxon>Clostridiaceae</taxon>
        <taxon>Clostridium</taxon>
    </lineage>
</organism>
<keyword evidence="3" id="KW-0804">Transcription</keyword>
<dbReference type="SMART" id="SM00342">
    <property type="entry name" value="HTH_ARAC"/>
    <property type="match status" value="1"/>
</dbReference>
<dbReference type="InterPro" id="IPR009057">
    <property type="entry name" value="Homeodomain-like_sf"/>
</dbReference>
<evidence type="ECO:0000256" key="2">
    <source>
        <dbReference type="ARBA" id="ARBA00023125"/>
    </source>
</evidence>
<dbReference type="InterPro" id="IPR018060">
    <property type="entry name" value="HTH_AraC"/>
</dbReference>
<dbReference type="Pfam" id="PF12833">
    <property type="entry name" value="HTH_18"/>
    <property type="match status" value="1"/>
</dbReference>
<name>A0ABS4EZH4_9CLOT</name>
<dbReference type="PROSITE" id="PS01124">
    <property type="entry name" value="HTH_ARAC_FAMILY_2"/>
    <property type="match status" value="1"/>
</dbReference>
<accession>A0ABS4EZH4</accession>
<gene>
    <name evidence="5" type="ORF">J2Z53_000966</name>
</gene>
<comment type="caution">
    <text evidence="5">The sequence shown here is derived from an EMBL/GenBank/DDBJ whole genome shotgun (WGS) entry which is preliminary data.</text>
</comment>
<dbReference type="EMBL" id="JAGGJZ010000002">
    <property type="protein sequence ID" value="MBP1889385.1"/>
    <property type="molecule type" value="Genomic_DNA"/>
</dbReference>
<feature type="domain" description="HTH araC/xylS-type" evidence="4">
    <location>
        <begin position="143"/>
        <end position="241"/>
    </location>
</feature>
<evidence type="ECO:0000313" key="6">
    <source>
        <dbReference type="Proteomes" id="UP000783390"/>
    </source>
</evidence>
<dbReference type="PANTHER" id="PTHR43280:SF28">
    <property type="entry name" value="HTH-TYPE TRANSCRIPTIONAL ACTIVATOR RHAS"/>
    <property type="match status" value="1"/>
</dbReference>
<dbReference type="Gene3D" id="1.10.10.60">
    <property type="entry name" value="Homeodomain-like"/>
    <property type="match status" value="2"/>
</dbReference>
<dbReference type="Proteomes" id="UP000783390">
    <property type="component" value="Unassembled WGS sequence"/>
</dbReference>
<keyword evidence="1" id="KW-0805">Transcription regulation</keyword>
<dbReference type="SUPFAM" id="SSF46689">
    <property type="entry name" value="Homeodomain-like"/>
    <property type="match status" value="2"/>
</dbReference>
<reference evidence="5 6" key="1">
    <citation type="submission" date="2021-03" db="EMBL/GenBank/DDBJ databases">
        <title>Genomic Encyclopedia of Type Strains, Phase IV (KMG-IV): sequencing the most valuable type-strain genomes for metagenomic binning, comparative biology and taxonomic classification.</title>
        <authorList>
            <person name="Goeker M."/>
        </authorList>
    </citation>
    <scope>NUCLEOTIDE SEQUENCE [LARGE SCALE GENOMIC DNA]</scope>
    <source>
        <strain evidence="5 6">DSM 3984</strain>
    </source>
</reference>
<evidence type="ECO:0000259" key="4">
    <source>
        <dbReference type="PROSITE" id="PS01124"/>
    </source>
</evidence>
<evidence type="ECO:0000256" key="3">
    <source>
        <dbReference type="ARBA" id="ARBA00023163"/>
    </source>
</evidence>